<dbReference type="AlphaFoldDB" id="A0A2G9HQW5"/>
<protein>
    <submittedName>
        <fullName evidence="1">Uncharacterized protein</fullName>
    </submittedName>
</protein>
<sequence length="106" mass="13014">MIFFYEVYIHIKHNYHSLFPFSLLVAPPFHSDHLFLNTHFILREKQFMCRKMTSSYRKWQARQDSEKELEEIYMNMSMQKQLQKKGVKRKLREDELVCCTSRSVYV</sequence>
<evidence type="ECO:0000313" key="1">
    <source>
        <dbReference type="EMBL" id="PIN19907.1"/>
    </source>
</evidence>
<name>A0A2G9HQW5_9LAMI</name>
<accession>A0A2G9HQW5</accession>
<proteinExistence type="predicted"/>
<evidence type="ECO:0000313" key="2">
    <source>
        <dbReference type="Proteomes" id="UP000231279"/>
    </source>
</evidence>
<dbReference type="STRING" id="429701.A0A2G9HQW5"/>
<keyword evidence="2" id="KW-1185">Reference proteome</keyword>
<comment type="caution">
    <text evidence="1">The sequence shown here is derived from an EMBL/GenBank/DDBJ whole genome shotgun (WGS) entry which is preliminary data.</text>
</comment>
<gene>
    <name evidence="1" type="ORF">CDL12_07408</name>
</gene>
<dbReference type="OrthoDB" id="29058at2759"/>
<dbReference type="Proteomes" id="UP000231279">
    <property type="component" value="Unassembled WGS sequence"/>
</dbReference>
<organism evidence="1 2">
    <name type="scientific">Handroanthus impetiginosus</name>
    <dbReference type="NCBI Taxonomy" id="429701"/>
    <lineage>
        <taxon>Eukaryota</taxon>
        <taxon>Viridiplantae</taxon>
        <taxon>Streptophyta</taxon>
        <taxon>Embryophyta</taxon>
        <taxon>Tracheophyta</taxon>
        <taxon>Spermatophyta</taxon>
        <taxon>Magnoliopsida</taxon>
        <taxon>eudicotyledons</taxon>
        <taxon>Gunneridae</taxon>
        <taxon>Pentapetalae</taxon>
        <taxon>asterids</taxon>
        <taxon>lamiids</taxon>
        <taxon>Lamiales</taxon>
        <taxon>Bignoniaceae</taxon>
        <taxon>Crescentiina</taxon>
        <taxon>Tabebuia alliance</taxon>
        <taxon>Handroanthus</taxon>
    </lineage>
</organism>
<dbReference type="EMBL" id="NKXS01001203">
    <property type="protein sequence ID" value="PIN19907.1"/>
    <property type="molecule type" value="Genomic_DNA"/>
</dbReference>
<reference evidence="2" key="1">
    <citation type="journal article" date="2018" name="Gigascience">
        <title>Genome assembly of the Pink Ipe (Handroanthus impetiginosus, Bignoniaceae), a highly valued, ecologically keystone Neotropical timber forest tree.</title>
        <authorList>
            <person name="Silva-Junior O.B."/>
            <person name="Grattapaglia D."/>
            <person name="Novaes E."/>
            <person name="Collevatti R.G."/>
        </authorList>
    </citation>
    <scope>NUCLEOTIDE SEQUENCE [LARGE SCALE GENOMIC DNA]</scope>
    <source>
        <strain evidence="2">cv. UFG-1</strain>
    </source>
</reference>